<sequence>MEASYKWLRLPGLLISWFFPLTLLAIVIFSLNLLLPKYIPAVLLWFVSIGILHNQMWPFNKDFGLLWIGAWFLSFHALMFASAPDMPALWYVMWTGIVVGLGFGFRPDESLGSFVLWSVMIILLRMLLFILYVLYFLNTDRADLFPFNLFTRNWGLAGRRWYPLSARNLDSLNNKSLCERCNGLTTQSKLILGSSLPWKHLVEWYGFWTRSELVARFENNAVEQGEVEQVSGLPESSCHLCCLLWYSISPRRRKAIIASVGSIEGANNDHVADLLTPQDSNEELRIKVWEERPLSLYTYMQLFWGEVPIGARLLIHRSELFASPSRTIEYHKTNSESHFEQAREWLKMCRDSHELCRGVGNTKLALPARMLYVSGGNDWMYGNPPETLKLVETSQMDPDAAYLALSHCWGPTAEMRFKLLARNIDACFVRVNFAELSQNIQDAITCTISLGFSYIWIDSLCIIQKDDSGQETGEDADRWKADWETEAKKMGSVYSGAACTIASTASPSSTCGCFHKRSPASLKPCKVGVSSPDALSPEWIYARRDDIFDFERGVDLAPLNTRGWVMQERLLSRRILHFGADMIFWECCLRSASELNPHGYTYKRFPDDFEDNYTPDLKRLGHGISWATGENVRRRPPPVMIDPDAPPNSQVVWQRKRGFWKNVLKPNDEAWSKDEQGESSAYTRAGFRAAFEKLRGGQSQQDSAERACPRQVGGGSVSQLWYDVVESYSRRRLTAPTDKLMALKGVEDEVARGQSLTYLRGLWKEHLSKDLLWFAIEGPGRRLLSGEGVPVAPTWSWASIEGAVALDLLPETSLTEVEETEELVRICDVGPNSDDPGAMTISLSGLLLCISVPVFDGTSTWSINIGDDKEASARFFPDVKEPDVCQTSGLACMSFLVLNREKRKSQIPSSREDVQGLVLRLVKHGEALDMYERVGYFTTSYVAKSRAARRGRKALKTAPLTTVCLTGWAEAQHTPSPSSPLASPVVY</sequence>
<evidence type="ECO:0000256" key="1">
    <source>
        <dbReference type="SAM" id="Phobius"/>
    </source>
</evidence>
<feature type="transmembrane region" description="Helical" evidence="1">
    <location>
        <begin position="38"/>
        <end position="57"/>
    </location>
</feature>
<feature type="transmembrane region" description="Helical" evidence="1">
    <location>
        <begin position="12"/>
        <end position="32"/>
    </location>
</feature>
<feature type="domain" description="Heterokaryon incompatibility" evidence="2">
    <location>
        <begin position="402"/>
        <end position="568"/>
    </location>
</feature>
<dbReference type="Pfam" id="PF06985">
    <property type="entry name" value="HET"/>
    <property type="match status" value="1"/>
</dbReference>
<evidence type="ECO:0000259" key="2">
    <source>
        <dbReference type="Pfam" id="PF06985"/>
    </source>
</evidence>
<feature type="transmembrane region" description="Helical" evidence="1">
    <location>
        <begin position="64"/>
        <end position="82"/>
    </location>
</feature>
<dbReference type="HOGENOM" id="CLU_281610_0_0_1"/>
<dbReference type="EMBL" id="KL659350">
    <property type="protein sequence ID" value="KFA69865.1"/>
    <property type="molecule type" value="Genomic_DNA"/>
</dbReference>
<gene>
    <name evidence="3" type="ORF">S40285_09477</name>
</gene>
<protein>
    <recommendedName>
        <fullName evidence="2">Heterokaryon incompatibility domain-containing protein</fullName>
    </recommendedName>
</protein>
<keyword evidence="4" id="KW-1185">Reference proteome</keyword>
<dbReference type="OMA" id="RDSHELC"/>
<dbReference type="Proteomes" id="UP000028524">
    <property type="component" value="Unassembled WGS sequence"/>
</dbReference>
<proteinExistence type="predicted"/>
<name>A0A084R0Y0_STAC4</name>
<dbReference type="PANTHER" id="PTHR33112:SF8">
    <property type="entry name" value="HETEROKARYON INCOMPATIBILITY DOMAIN-CONTAINING PROTEIN"/>
    <property type="match status" value="1"/>
</dbReference>
<dbReference type="PANTHER" id="PTHR33112">
    <property type="entry name" value="DOMAIN PROTEIN, PUTATIVE-RELATED"/>
    <property type="match status" value="1"/>
</dbReference>
<keyword evidence="1" id="KW-0472">Membrane</keyword>
<dbReference type="OrthoDB" id="3789824at2759"/>
<accession>A0A084R0Y0</accession>
<evidence type="ECO:0000313" key="4">
    <source>
        <dbReference type="Proteomes" id="UP000028524"/>
    </source>
</evidence>
<dbReference type="AlphaFoldDB" id="A0A084R0Y0"/>
<dbReference type="InParanoid" id="A0A084R0Y0"/>
<organism evidence="3 4">
    <name type="scientific">Stachybotrys chlorohalonatus (strain IBT 40285)</name>
    <dbReference type="NCBI Taxonomy" id="1283841"/>
    <lineage>
        <taxon>Eukaryota</taxon>
        <taxon>Fungi</taxon>
        <taxon>Dikarya</taxon>
        <taxon>Ascomycota</taxon>
        <taxon>Pezizomycotina</taxon>
        <taxon>Sordariomycetes</taxon>
        <taxon>Hypocreomycetidae</taxon>
        <taxon>Hypocreales</taxon>
        <taxon>Stachybotryaceae</taxon>
        <taxon>Stachybotrys</taxon>
    </lineage>
</organism>
<keyword evidence="1" id="KW-0812">Transmembrane</keyword>
<reference evidence="3 4" key="1">
    <citation type="journal article" date="2014" name="BMC Genomics">
        <title>Comparative genome sequencing reveals chemotype-specific gene clusters in the toxigenic black mold Stachybotrys.</title>
        <authorList>
            <person name="Semeiks J."/>
            <person name="Borek D."/>
            <person name="Otwinowski Z."/>
            <person name="Grishin N.V."/>
        </authorList>
    </citation>
    <scope>NUCLEOTIDE SEQUENCE [LARGE SCALE GENOMIC DNA]</scope>
    <source>
        <strain evidence="3 4">IBT 40285</strain>
    </source>
</reference>
<feature type="transmembrane region" description="Helical" evidence="1">
    <location>
        <begin position="114"/>
        <end position="137"/>
    </location>
</feature>
<dbReference type="InterPro" id="IPR010730">
    <property type="entry name" value="HET"/>
</dbReference>
<feature type="transmembrane region" description="Helical" evidence="1">
    <location>
        <begin position="88"/>
        <end position="105"/>
    </location>
</feature>
<keyword evidence="1" id="KW-1133">Transmembrane helix</keyword>
<evidence type="ECO:0000313" key="3">
    <source>
        <dbReference type="EMBL" id="KFA69865.1"/>
    </source>
</evidence>